<feature type="domain" description="Lsr2 dimerization" evidence="2">
    <location>
        <begin position="1"/>
        <end position="57"/>
    </location>
</feature>
<reference evidence="4 5" key="1">
    <citation type="submission" date="2018-07" db="EMBL/GenBank/DDBJ databases">
        <title>Arthrobacter sp. nov., isolated from raw cow's milk with high bacterial count.</title>
        <authorList>
            <person name="Hahne J."/>
            <person name="Isele D."/>
            <person name="Lipski A."/>
        </authorList>
    </citation>
    <scope>NUCLEOTIDE SEQUENCE [LARGE SCALE GENOMIC DNA]</scope>
    <source>
        <strain evidence="4 5">JZ R-35</strain>
    </source>
</reference>
<evidence type="ECO:0000256" key="1">
    <source>
        <dbReference type="ARBA" id="ARBA00023125"/>
    </source>
</evidence>
<evidence type="ECO:0000313" key="4">
    <source>
        <dbReference type="EMBL" id="RII43334.1"/>
    </source>
</evidence>
<dbReference type="Pfam" id="PF23359">
    <property type="entry name" value="Lsr2_DNA-bd"/>
    <property type="match status" value="1"/>
</dbReference>
<dbReference type="InterPro" id="IPR042261">
    <property type="entry name" value="Lsr2-like_dimerization"/>
</dbReference>
<dbReference type="Pfam" id="PF11774">
    <property type="entry name" value="Lsr2"/>
    <property type="match status" value="1"/>
</dbReference>
<dbReference type="EMBL" id="QQXK01000004">
    <property type="protein sequence ID" value="RII43334.1"/>
    <property type="molecule type" value="Genomic_DNA"/>
</dbReference>
<accession>A0A399JDN5</accession>
<dbReference type="InterPro" id="IPR055370">
    <property type="entry name" value="Lsr2_DNA-bd"/>
</dbReference>
<keyword evidence="5" id="KW-1185">Reference proteome</keyword>
<dbReference type="AlphaFoldDB" id="A0A399JDN5"/>
<keyword evidence="1" id="KW-0238">DNA-binding</keyword>
<dbReference type="Proteomes" id="UP000265419">
    <property type="component" value="Unassembled WGS sequence"/>
</dbReference>
<comment type="caution">
    <text evidence="4">The sequence shown here is derived from an EMBL/GenBank/DDBJ whole genome shotgun (WGS) entry which is preliminary data.</text>
</comment>
<name>A0A399JDN5_9MICC</name>
<dbReference type="InterPro" id="IPR036625">
    <property type="entry name" value="E3-bd_dom_sf"/>
</dbReference>
<dbReference type="GO" id="GO:0016746">
    <property type="term" value="F:acyltransferase activity"/>
    <property type="evidence" value="ECO:0007669"/>
    <property type="project" value="InterPro"/>
</dbReference>
<dbReference type="RefSeq" id="WP_119423705.1">
    <property type="nucleotide sequence ID" value="NZ_QQXK01000004.1"/>
</dbReference>
<evidence type="ECO:0000313" key="5">
    <source>
        <dbReference type="Proteomes" id="UP000265419"/>
    </source>
</evidence>
<dbReference type="GO" id="GO:0003677">
    <property type="term" value="F:DNA binding"/>
    <property type="evidence" value="ECO:0007669"/>
    <property type="project" value="UniProtKB-KW"/>
</dbReference>
<sequence length="100" mass="11108">MARKVEVSLIDDMDGSVAADTVKFGIDGLHYEVDLSDKHADELRELLAPYIKAGRRATPFSAEDASEIRSWAQKKGFSVSDRGRLNQDIISAYRKAHGSR</sequence>
<dbReference type="Gene3D" id="3.30.60.230">
    <property type="entry name" value="Lsr2, dimerization domain"/>
    <property type="match status" value="1"/>
</dbReference>
<evidence type="ECO:0000259" key="3">
    <source>
        <dbReference type="Pfam" id="PF23359"/>
    </source>
</evidence>
<feature type="domain" description="Lsr2 DNA-binding" evidence="3">
    <location>
        <begin position="61"/>
        <end position="96"/>
    </location>
</feature>
<gene>
    <name evidence="4" type="ORF">DWB68_03295</name>
</gene>
<evidence type="ECO:0000259" key="2">
    <source>
        <dbReference type="Pfam" id="PF11774"/>
    </source>
</evidence>
<organism evidence="4 5">
    <name type="scientific">Galactobacter valiniphilus</name>
    <dbReference type="NCBI Taxonomy" id="2676122"/>
    <lineage>
        <taxon>Bacteria</taxon>
        <taxon>Bacillati</taxon>
        <taxon>Actinomycetota</taxon>
        <taxon>Actinomycetes</taxon>
        <taxon>Micrococcales</taxon>
        <taxon>Micrococcaceae</taxon>
        <taxon>Galactobacter</taxon>
    </lineage>
</organism>
<proteinExistence type="predicted"/>
<dbReference type="InterPro" id="IPR024412">
    <property type="entry name" value="Lsr2_dim_dom"/>
</dbReference>
<dbReference type="Gene3D" id="4.10.320.10">
    <property type="entry name" value="E3-binding domain"/>
    <property type="match status" value="1"/>
</dbReference>
<protein>
    <submittedName>
        <fullName evidence="4">Lsr2 family protein</fullName>
    </submittedName>
</protein>